<gene>
    <name evidence="2" type="ORF">GCM10010096_05560</name>
</gene>
<sequence>MSMTAPVYLDDLALGMEFRSAEHAMDEAQIVSFARQFDPQPFHLDAEAAKDTFFQGLAASGWHTAAITMKLLVDSLVFSQGIIGAGGQIEWPRPTRPDDVLHVVSKIIGIQPSRSKTDRGIVTVESHTLNQHNELCQRLTAKLIAFRRPGA</sequence>
<dbReference type="Proteomes" id="UP000608923">
    <property type="component" value="Unassembled WGS sequence"/>
</dbReference>
<evidence type="ECO:0000313" key="2">
    <source>
        <dbReference type="EMBL" id="GHC38585.1"/>
    </source>
</evidence>
<dbReference type="PANTHER" id="PTHR43664:SF1">
    <property type="entry name" value="BETA-METHYLMALYL-COA DEHYDRATASE"/>
    <property type="match status" value="1"/>
</dbReference>
<dbReference type="PANTHER" id="PTHR43664">
    <property type="entry name" value="MONOAMINE OXIDASE-RELATED"/>
    <property type="match status" value="1"/>
</dbReference>
<evidence type="ECO:0000313" key="3">
    <source>
        <dbReference type="Proteomes" id="UP000608923"/>
    </source>
</evidence>
<dbReference type="Pfam" id="PF01575">
    <property type="entry name" value="MaoC_dehydratas"/>
    <property type="match status" value="1"/>
</dbReference>
<proteinExistence type="predicted"/>
<accession>A0A8H9M424</accession>
<reference evidence="3" key="1">
    <citation type="journal article" date="2019" name="Int. J. Syst. Evol. Microbiol.">
        <title>The Global Catalogue of Microorganisms (GCM) 10K type strain sequencing project: providing services to taxonomists for standard genome sequencing and annotation.</title>
        <authorList>
            <consortium name="The Broad Institute Genomics Platform"/>
            <consortium name="The Broad Institute Genome Sequencing Center for Infectious Disease"/>
            <person name="Wu L."/>
            <person name="Ma J."/>
        </authorList>
    </citation>
    <scope>NUCLEOTIDE SEQUENCE [LARGE SCALE GENOMIC DNA]</scope>
    <source>
        <strain evidence="3">KCTC 42083</strain>
    </source>
</reference>
<organism evidence="2 3">
    <name type="scientific">Alcaligenes pakistanensis</name>
    <dbReference type="NCBI Taxonomy" id="1482717"/>
    <lineage>
        <taxon>Bacteria</taxon>
        <taxon>Pseudomonadati</taxon>
        <taxon>Pseudomonadota</taxon>
        <taxon>Betaproteobacteria</taxon>
        <taxon>Burkholderiales</taxon>
        <taxon>Alcaligenaceae</taxon>
        <taxon>Alcaligenes</taxon>
    </lineage>
</organism>
<comment type="caution">
    <text evidence="2">The sequence shown here is derived from an EMBL/GenBank/DDBJ whole genome shotgun (WGS) entry which is preliminary data.</text>
</comment>
<dbReference type="AlphaFoldDB" id="A0A8H9M424"/>
<dbReference type="Gene3D" id="3.10.129.10">
    <property type="entry name" value="Hotdog Thioesterase"/>
    <property type="match status" value="1"/>
</dbReference>
<protein>
    <submittedName>
        <fullName evidence="2">MaoC family dehydratase</fullName>
    </submittedName>
</protein>
<dbReference type="SUPFAM" id="SSF54637">
    <property type="entry name" value="Thioesterase/thiol ester dehydrase-isomerase"/>
    <property type="match status" value="1"/>
</dbReference>
<dbReference type="RefSeq" id="WP_189390950.1">
    <property type="nucleotide sequence ID" value="NZ_BMZN01000001.1"/>
</dbReference>
<dbReference type="InterPro" id="IPR029069">
    <property type="entry name" value="HotDog_dom_sf"/>
</dbReference>
<dbReference type="EMBL" id="BMZN01000001">
    <property type="protein sequence ID" value="GHC38585.1"/>
    <property type="molecule type" value="Genomic_DNA"/>
</dbReference>
<keyword evidence="3" id="KW-1185">Reference proteome</keyword>
<feature type="domain" description="MaoC-like" evidence="1">
    <location>
        <begin position="15"/>
        <end position="126"/>
    </location>
</feature>
<dbReference type="InterPro" id="IPR052342">
    <property type="entry name" value="MCH/BMMD"/>
</dbReference>
<name>A0A8H9M424_9BURK</name>
<dbReference type="InterPro" id="IPR002539">
    <property type="entry name" value="MaoC-like_dom"/>
</dbReference>
<dbReference type="CDD" id="cd03454">
    <property type="entry name" value="YdeM"/>
    <property type="match status" value="1"/>
</dbReference>
<evidence type="ECO:0000259" key="1">
    <source>
        <dbReference type="Pfam" id="PF01575"/>
    </source>
</evidence>